<dbReference type="OrthoDB" id="9780929at2"/>
<dbReference type="Proteomes" id="UP000306918">
    <property type="component" value="Unassembled WGS sequence"/>
</dbReference>
<reference evidence="1 2" key="1">
    <citation type="submission" date="2019-04" db="EMBL/GenBank/DDBJ databases">
        <title>Niastella caeni sp. nov., isolated from activated sludge.</title>
        <authorList>
            <person name="Sheng M."/>
        </authorList>
    </citation>
    <scope>NUCLEOTIDE SEQUENCE [LARGE SCALE GENOMIC DNA]</scope>
    <source>
        <strain evidence="1 2">HX-2-15</strain>
    </source>
</reference>
<accession>A0A4S8HNI8</accession>
<evidence type="ECO:0000313" key="1">
    <source>
        <dbReference type="EMBL" id="THU36887.1"/>
    </source>
</evidence>
<proteinExistence type="predicted"/>
<protein>
    <submittedName>
        <fullName evidence="1">Uncharacterized protein</fullName>
    </submittedName>
</protein>
<dbReference type="EMBL" id="STFF01000005">
    <property type="protein sequence ID" value="THU36887.1"/>
    <property type="molecule type" value="Genomic_DNA"/>
</dbReference>
<keyword evidence="2" id="KW-1185">Reference proteome</keyword>
<dbReference type="AlphaFoldDB" id="A0A4S8HNI8"/>
<organism evidence="1 2">
    <name type="scientific">Niastella caeni</name>
    <dbReference type="NCBI Taxonomy" id="2569763"/>
    <lineage>
        <taxon>Bacteria</taxon>
        <taxon>Pseudomonadati</taxon>
        <taxon>Bacteroidota</taxon>
        <taxon>Chitinophagia</taxon>
        <taxon>Chitinophagales</taxon>
        <taxon>Chitinophagaceae</taxon>
        <taxon>Niastella</taxon>
    </lineage>
</organism>
<gene>
    <name evidence="1" type="ORF">FAM09_18160</name>
</gene>
<sequence>MEGRPDKSKIKTERMSRHLYDYQTLKHATLSFIPPDEILDIYRQDYEHMQEQMIYGDTLTFDDLIDQLKNIAGGIQKNQSDIT</sequence>
<comment type="caution">
    <text evidence="1">The sequence shown here is derived from an EMBL/GenBank/DDBJ whole genome shotgun (WGS) entry which is preliminary data.</text>
</comment>
<evidence type="ECO:0000313" key="2">
    <source>
        <dbReference type="Proteomes" id="UP000306918"/>
    </source>
</evidence>
<dbReference type="RefSeq" id="WP_136578563.1">
    <property type="nucleotide sequence ID" value="NZ_STFF01000005.1"/>
</dbReference>
<name>A0A4S8HNI8_9BACT</name>